<evidence type="ECO:0008006" key="3">
    <source>
        <dbReference type="Google" id="ProtNLM"/>
    </source>
</evidence>
<evidence type="ECO:0000313" key="2">
    <source>
        <dbReference type="Proteomes" id="UP000028760"/>
    </source>
</evidence>
<dbReference type="OMA" id="IIIFGWK"/>
<sequence>DLSDLLKQRNIPEETIETMLREKVLAEKISISKNEELKNYLPSYGDRIALLGYCKSKRRTAHEDGCGMDKEEQSETTVKKNALKSKRKIEIGWLLYDEQQAFKQVRTRRGGGTRKVDVSKDAKKCEIIQMALGVFFPNGRNREGSITDFEIDLKHYQEVPIDDKISVGQMFHVTKLTILRFYLTTHKKKANQSVKDQDSSLNQPSSSSAVNVAATSQSAISIVTSDFLFVGNITNHDNINFSLHSAELREEGLDSSNIVFLGPFSDSEPQILGDTLPLSPQSTSSVKAVKKILVVHRAHSNFSDDGLLDRDFKIQLVLPDGTPEMGYDDGGVVRDCLSEFWKCTTGNTYKVPFLRHDYGQQQWESVGRIIVFGWTREKYLPMKIAPVILEQAAFGQVKSEVVENFLKCMPESERFVFQSWQSDFSSVDKEELIEILDNYSCRRMPTASNVNEILQELAHKTLVQEPAYVIEQWAKTLSITGNSFQDLYSLYENLPPNARKVLKSIVFAQEMNIHQKDIQKYVSTYIRNADLQHLSLFLRFCTGSDLFLDKKILIDFTKIQGFLRRPVAHTCSCVLELSIYYDSYPDFSAEMNKVLESNVWVMDII</sequence>
<protein>
    <recommendedName>
        <fullName evidence="3">HECT domain-containing protein</fullName>
    </recommendedName>
</protein>
<dbReference type="Ensembl" id="ENSPFOT00000026233.1">
    <property type="protein sequence ID" value="ENSPFOP00000031234.1"/>
    <property type="gene ID" value="ENSPFOG00000021939.1"/>
</dbReference>
<dbReference type="eggNOG" id="ENOG502RXSA">
    <property type="taxonomic scope" value="Eukaryota"/>
</dbReference>
<dbReference type="InterPro" id="IPR035983">
    <property type="entry name" value="Hect_E3_ubiquitin_ligase"/>
</dbReference>
<evidence type="ECO:0000313" key="1">
    <source>
        <dbReference type="Ensembl" id="ENSPFOP00000031234.1"/>
    </source>
</evidence>
<organism evidence="1 2">
    <name type="scientific">Poecilia formosa</name>
    <name type="common">Amazon molly</name>
    <name type="synonym">Limia formosa</name>
    <dbReference type="NCBI Taxonomy" id="48698"/>
    <lineage>
        <taxon>Eukaryota</taxon>
        <taxon>Metazoa</taxon>
        <taxon>Chordata</taxon>
        <taxon>Craniata</taxon>
        <taxon>Vertebrata</taxon>
        <taxon>Euteleostomi</taxon>
        <taxon>Actinopterygii</taxon>
        <taxon>Neopterygii</taxon>
        <taxon>Teleostei</taxon>
        <taxon>Neoteleostei</taxon>
        <taxon>Acanthomorphata</taxon>
        <taxon>Ovalentaria</taxon>
        <taxon>Atherinomorphae</taxon>
        <taxon>Cyprinodontiformes</taxon>
        <taxon>Poeciliidae</taxon>
        <taxon>Poeciliinae</taxon>
        <taxon>Poecilia</taxon>
    </lineage>
</organism>
<name>A0A096MIJ3_POEFO</name>
<keyword evidence="2" id="KW-1185">Reference proteome</keyword>
<dbReference type="GO" id="GO:0004842">
    <property type="term" value="F:ubiquitin-protein transferase activity"/>
    <property type="evidence" value="ECO:0007669"/>
    <property type="project" value="InterPro"/>
</dbReference>
<reference evidence="2" key="1">
    <citation type="submission" date="2013-10" db="EMBL/GenBank/DDBJ databases">
        <authorList>
            <person name="Schartl M."/>
            <person name="Warren W."/>
        </authorList>
    </citation>
    <scope>NUCLEOTIDE SEQUENCE [LARGE SCALE GENOMIC DNA]</scope>
    <source>
        <strain evidence="2">female</strain>
    </source>
</reference>
<reference evidence="1" key="3">
    <citation type="submission" date="2025-09" db="UniProtKB">
        <authorList>
            <consortium name="Ensembl"/>
        </authorList>
    </citation>
    <scope>IDENTIFICATION</scope>
</reference>
<dbReference type="Proteomes" id="UP000028760">
    <property type="component" value="Unassembled WGS sequence"/>
</dbReference>
<reference evidence="1" key="2">
    <citation type="submission" date="2025-08" db="UniProtKB">
        <authorList>
            <consortium name="Ensembl"/>
        </authorList>
    </citation>
    <scope>IDENTIFICATION</scope>
</reference>
<dbReference type="AlphaFoldDB" id="A0A096MIJ3"/>
<proteinExistence type="predicted"/>
<dbReference type="GeneTree" id="ENSGT00770000121698"/>
<dbReference type="EMBL" id="AYCK01009990">
    <property type="status" value="NOT_ANNOTATED_CDS"/>
    <property type="molecule type" value="Genomic_DNA"/>
</dbReference>
<accession>A0A096MIJ3</accession>
<dbReference type="SUPFAM" id="SSF56204">
    <property type="entry name" value="Hect, E3 ligase catalytic domain"/>
    <property type="match status" value="1"/>
</dbReference>